<reference evidence="1" key="1">
    <citation type="submission" date="2018-07" db="EMBL/GenBank/DDBJ databases">
        <authorList>
            <consortium name="GenomeTrakr network: Whole genome sequencing for foodborne pathogen traceback"/>
        </authorList>
    </citation>
    <scope>NUCLEOTIDE SEQUENCE [LARGE SCALE GENOMIC DNA]</scope>
    <source>
        <strain evidence="1">CFSAN034452</strain>
    </source>
</reference>
<comment type="caution">
    <text evidence="1">The sequence shown here is derived from an EMBL/GenBank/DDBJ whole genome shotgun (WGS) entry which is preliminary data.</text>
</comment>
<evidence type="ECO:0000313" key="1">
    <source>
        <dbReference type="EMBL" id="MIT44450.1"/>
    </source>
</evidence>
<gene>
    <name evidence="1" type="ORF">ATQ15_13065</name>
</gene>
<dbReference type="AlphaFoldDB" id="A0A402SPY9"/>
<organism evidence="1">
    <name type="scientific">Salmonella enterica</name>
    <name type="common">Salmonella choleraesuis</name>
    <dbReference type="NCBI Taxonomy" id="28901"/>
    <lineage>
        <taxon>Bacteria</taxon>
        <taxon>Pseudomonadati</taxon>
        <taxon>Pseudomonadota</taxon>
        <taxon>Gammaproteobacteria</taxon>
        <taxon>Enterobacterales</taxon>
        <taxon>Enterobacteriaceae</taxon>
        <taxon>Salmonella</taxon>
    </lineage>
</organism>
<name>A0A402SPY9_SALER</name>
<dbReference type="Proteomes" id="UP000885418">
    <property type="component" value="Unassembled WGS sequence"/>
</dbReference>
<sequence length="103" mass="12417">MGRLSFDKKLNSSQLSDLNDTVRFFKYKNHRFVKNYIKAKYKVNTSITAVHRYMQNRKKKDIEWLSILYMVNPKIVEREIEISGYNHISKDKDGVLRAYRKKK</sequence>
<accession>A0A402SPY9</accession>
<proteinExistence type="predicted"/>
<protein>
    <submittedName>
        <fullName evidence="1">Uncharacterized protein</fullName>
    </submittedName>
</protein>
<dbReference type="EMBL" id="RSTW01000009">
    <property type="protein sequence ID" value="MIT44450.1"/>
    <property type="molecule type" value="Genomic_DNA"/>
</dbReference>